<comment type="caution">
    <text evidence="2">The sequence shown here is derived from an EMBL/GenBank/DDBJ whole genome shotgun (WGS) entry which is preliminary data.</text>
</comment>
<evidence type="ECO:0000313" key="2">
    <source>
        <dbReference type="EMBL" id="KAK9724279.1"/>
    </source>
</evidence>
<accession>A0AAW1KY21</accession>
<protein>
    <submittedName>
        <fullName evidence="2">Uncharacterized protein</fullName>
    </submittedName>
</protein>
<evidence type="ECO:0000313" key="3">
    <source>
        <dbReference type="Proteomes" id="UP001443914"/>
    </source>
</evidence>
<evidence type="ECO:0000256" key="1">
    <source>
        <dbReference type="SAM" id="MobiDB-lite"/>
    </source>
</evidence>
<proteinExistence type="predicted"/>
<organism evidence="2 3">
    <name type="scientific">Saponaria officinalis</name>
    <name type="common">Common soapwort</name>
    <name type="synonym">Lychnis saponaria</name>
    <dbReference type="NCBI Taxonomy" id="3572"/>
    <lineage>
        <taxon>Eukaryota</taxon>
        <taxon>Viridiplantae</taxon>
        <taxon>Streptophyta</taxon>
        <taxon>Embryophyta</taxon>
        <taxon>Tracheophyta</taxon>
        <taxon>Spermatophyta</taxon>
        <taxon>Magnoliopsida</taxon>
        <taxon>eudicotyledons</taxon>
        <taxon>Gunneridae</taxon>
        <taxon>Pentapetalae</taxon>
        <taxon>Caryophyllales</taxon>
        <taxon>Caryophyllaceae</taxon>
        <taxon>Caryophylleae</taxon>
        <taxon>Saponaria</taxon>
    </lineage>
</organism>
<name>A0AAW1KY21_SAPOF</name>
<sequence>MSLFYLHNIFPLQLPHNTLTIKTKQNQTHTKLPSFSPPSSYSPIPDLSLPFFSLLRFLSVFLSPNPTPPSDSSSPSVNRSKNSSHQTLSSSLASSLAINDRRYAYTSQSALQRLLAIDLR</sequence>
<reference evidence="2" key="1">
    <citation type="submission" date="2024-03" db="EMBL/GenBank/DDBJ databases">
        <title>WGS assembly of Saponaria officinalis var. Norfolk2.</title>
        <authorList>
            <person name="Jenkins J."/>
            <person name="Shu S."/>
            <person name="Grimwood J."/>
            <person name="Barry K."/>
            <person name="Goodstein D."/>
            <person name="Schmutz J."/>
            <person name="Leebens-Mack J."/>
            <person name="Osbourn A."/>
        </authorList>
    </citation>
    <scope>NUCLEOTIDE SEQUENCE [LARGE SCALE GENOMIC DNA]</scope>
    <source>
        <strain evidence="2">JIC</strain>
    </source>
</reference>
<dbReference type="AlphaFoldDB" id="A0AAW1KY21"/>
<dbReference type="EMBL" id="JBDFQZ010000005">
    <property type="protein sequence ID" value="KAK9724279.1"/>
    <property type="molecule type" value="Genomic_DNA"/>
</dbReference>
<gene>
    <name evidence="2" type="ORF">RND81_05G060700</name>
</gene>
<feature type="region of interest" description="Disordered" evidence="1">
    <location>
        <begin position="65"/>
        <end position="91"/>
    </location>
</feature>
<dbReference type="Proteomes" id="UP001443914">
    <property type="component" value="Unassembled WGS sequence"/>
</dbReference>
<keyword evidence="3" id="KW-1185">Reference proteome</keyword>